<dbReference type="Pfam" id="PF00501">
    <property type="entry name" value="AMP-binding"/>
    <property type="match status" value="1"/>
</dbReference>
<evidence type="ECO:0000259" key="1">
    <source>
        <dbReference type="Pfam" id="PF00501"/>
    </source>
</evidence>
<dbReference type="InterPro" id="IPR000873">
    <property type="entry name" value="AMP-dep_synth/lig_dom"/>
</dbReference>
<dbReference type="Proteomes" id="UP000325827">
    <property type="component" value="Unassembled WGS sequence"/>
</dbReference>
<dbReference type="Gene3D" id="3.30.300.30">
    <property type="match status" value="1"/>
</dbReference>
<organism evidence="3 4">
    <name type="scientific">Microbacterium rhizomatis</name>
    <dbReference type="NCBI Taxonomy" id="1631477"/>
    <lineage>
        <taxon>Bacteria</taxon>
        <taxon>Bacillati</taxon>
        <taxon>Actinomycetota</taxon>
        <taxon>Actinomycetes</taxon>
        <taxon>Micrococcales</taxon>
        <taxon>Microbacteriaceae</taxon>
        <taxon>Microbacterium</taxon>
    </lineage>
</organism>
<dbReference type="InterPro" id="IPR050237">
    <property type="entry name" value="ATP-dep_AMP-bd_enzyme"/>
</dbReference>
<dbReference type="SUPFAM" id="SSF56801">
    <property type="entry name" value="Acetyl-CoA synthetase-like"/>
    <property type="match status" value="1"/>
</dbReference>
<dbReference type="PROSITE" id="PS00455">
    <property type="entry name" value="AMP_BINDING"/>
    <property type="match status" value="1"/>
</dbReference>
<sequence>MRLEHVAGDDPRDILRALRGALHGAGPALGLGMVGAEPVEVEPGTAVVVTTSGSTGVPKSVVLSRSALTSSALATAARIGDGAWLLALPASYVAGLQVLVRAIVSGREPAVLSGRFSPQAFASAALMMASSDGGHRIPTYTSLVPAQLSRLLDAGESDRSVATALTSFEAILIGGQALPAATLERAQAAGVRVVRTYGSTETSGGCVYDGRPLDGVRARIVAGELQLSSPTLADGYLGDPERTDAAFLRDPDGSRWYRTGDTGLIEDGVVRVRGRIDNVIVSGGINISLDRVERIVRSVPGLQNAVVVGIPDEKWGEASVVVASRGEALRRSESVQLEEARAAVADEIGPHARPVRLVLVDELALLPSGKPDRDSIRRLVAALH</sequence>
<accession>A0A5J5J8H8</accession>
<comment type="caution">
    <text evidence="3">The sequence shown here is derived from an EMBL/GenBank/DDBJ whole genome shotgun (WGS) entry which is preliminary data.</text>
</comment>
<dbReference type="GO" id="GO:0016878">
    <property type="term" value="F:acid-thiol ligase activity"/>
    <property type="evidence" value="ECO:0007669"/>
    <property type="project" value="UniProtKB-ARBA"/>
</dbReference>
<dbReference type="InterPro" id="IPR045851">
    <property type="entry name" value="AMP-bd_C_sf"/>
</dbReference>
<dbReference type="InterPro" id="IPR042099">
    <property type="entry name" value="ANL_N_sf"/>
</dbReference>
<gene>
    <name evidence="3" type="ORF">F6B43_07875</name>
</gene>
<proteinExistence type="predicted"/>
<dbReference type="OrthoDB" id="9803968at2"/>
<dbReference type="RefSeq" id="WP_150448243.1">
    <property type="nucleotide sequence ID" value="NZ_VYSA01000001.1"/>
</dbReference>
<dbReference type="PANTHER" id="PTHR43767">
    <property type="entry name" value="LONG-CHAIN-FATTY-ACID--COA LIGASE"/>
    <property type="match status" value="1"/>
</dbReference>
<evidence type="ECO:0000313" key="3">
    <source>
        <dbReference type="EMBL" id="KAA9111474.1"/>
    </source>
</evidence>
<feature type="domain" description="AMP-binding enzyme C-terminal" evidence="2">
    <location>
        <begin position="292"/>
        <end position="370"/>
    </location>
</feature>
<dbReference type="InterPro" id="IPR020845">
    <property type="entry name" value="AMP-binding_CS"/>
</dbReference>
<evidence type="ECO:0000313" key="4">
    <source>
        <dbReference type="Proteomes" id="UP000325827"/>
    </source>
</evidence>
<dbReference type="Gene3D" id="3.40.50.12780">
    <property type="entry name" value="N-terminal domain of ligase-like"/>
    <property type="match status" value="1"/>
</dbReference>
<name>A0A5J5J8H8_9MICO</name>
<reference evidence="4" key="1">
    <citation type="submission" date="2019-09" db="EMBL/GenBank/DDBJ databases">
        <title>Mumia zhuanghuii sp. nov. isolated from the intestinal contents of plateau pika (Ochotona curzoniae) in the Qinghai-Tibet plateau of China.</title>
        <authorList>
            <person name="Tian Z."/>
        </authorList>
    </citation>
    <scope>NUCLEOTIDE SEQUENCE [LARGE SCALE GENOMIC DNA]</scope>
    <source>
        <strain evidence="4">JCM 30598</strain>
    </source>
</reference>
<dbReference type="PANTHER" id="PTHR43767:SF1">
    <property type="entry name" value="NONRIBOSOMAL PEPTIDE SYNTHASE PES1 (EUROFUNG)-RELATED"/>
    <property type="match status" value="1"/>
</dbReference>
<evidence type="ECO:0000259" key="2">
    <source>
        <dbReference type="Pfam" id="PF13193"/>
    </source>
</evidence>
<feature type="domain" description="AMP-dependent synthetase/ligase" evidence="1">
    <location>
        <begin position="41"/>
        <end position="214"/>
    </location>
</feature>
<dbReference type="AlphaFoldDB" id="A0A5J5J8H8"/>
<keyword evidence="4" id="KW-1185">Reference proteome</keyword>
<protein>
    <submittedName>
        <fullName evidence="3">AMP-binding protein</fullName>
    </submittedName>
</protein>
<dbReference type="Pfam" id="PF13193">
    <property type="entry name" value="AMP-binding_C"/>
    <property type="match status" value="1"/>
</dbReference>
<dbReference type="InterPro" id="IPR025110">
    <property type="entry name" value="AMP-bd_C"/>
</dbReference>
<dbReference type="EMBL" id="VYSA01000001">
    <property type="protein sequence ID" value="KAA9111474.1"/>
    <property type="molecule type" value="Genomic_DNA"/>
</dbReference>